<evidence type="ECO:0000256" key="7">
    <source>
        <dbReference type="ARBA" id="ARBA00055169"/>
    </source>
</evidence>
<dbReference type="CDD" id="cd00757">
    <property type="entry name" value="ThiF_MoeB_HesA_family"/>
    <property type="match status" value="1"/>
</dbReference>
<reference evidence="15 16" key="1">
    <citation type="journal article" date="2014" name="Int. J. Syst. Evol. Microbiol.">
        <title>Complete genome sequence of Corynebacterium casei LMG S-19264T (=DSM 44701T), isolated from a smear-ripened cheese.</title>
        <authorList>
            <consortium name="US DOE Joint Genome Institute (JGI-PGF)"/>
            <person name="Walter F."/>
            <person name="Albersmeier A."/>
            <person name="Kalinowski J."/>
            <person name="Ruckert C."/>
        </authorList>
    </citation>
    <scope>NUCLEOTIDE SEQUENCE [LARGE SCALE GENOMIC DNA]</scope>
    <source>
        <strain evidence="15 16">NBRC 112785</strain>
    </source>
</reference>
<gene>
    <name evidence="15" type="primary">moeB</name>
    <name evidence="15" type="ORF">GCM10007894_29680</name>
</gene>
<feature type="domain" description="THIF-type NAD/FAD binding fold" evidence="14">
    <location>
        <begin position="14"/>
        <end position="248"/>
    </location>
</feature>
<dbReference type="PANTHER" id="PTHR10953">
    <property type="entry name" value="UBIQUITIN-ACTIVATING ENZYME E1"/>
    <property type="match status" value="1"/>
</dbReference>
<keyword evidence="4" id="KW-0547">Nucleotide-binding</keyword>
<keyword evidence="16" id="KW-1185">Reference proteome</keyword>
<dbReference type="Gene3D" id="3.40.50.720">
    <property type="entry name" value="NAD(P)-binding Rossmann-like Domain"/>
    <property type="match status" value="1"/>
</dbReference>
<dbReference type="SUPFAM" id="SSF69572">
    <property type="entry name" value="Activating enzymes of the ubiquitin-like proteins"/>
    <property type="match status" value="1"/>
</dbReference>
<dbReference type="InterPro" id="IPR045886">
    <property type="entry name" value="ThiF/MoeB/HesA"/>
</dbReference>
<dbReference type="NCBIfam" id="NF004281">
    <property type="entry name" value="PRK05690.1"/>
    <property type="match status" value="1"/>
</dbReference>
<comment type="subunit">
    <text evidence="8">Homodimer. Forms a stable heterotetrameric complex of 2 MoeB and 2 MoaD during adenylation of MoaD.</text>
</comment>
<evidence type="ECO:0000256" key="9">
    <source>
        <dbReference type="ARBA" id="ARBA00066884"/>
    </source>
</evidence>
<dbReference type="NCBIfam" id="TIGR02355">
    <property type="entry name" value="moeB"/>
    <property type="match status" value="1"/>
</dbReference>
<dbReference type="GO" id="GO:0008146">
    <property type="term" value="F:sulfotransferase activity"/>
    <property type="evidence" value="ECO:0007669"/>
    <property type="project" value="TreeGrafter"/>
</dbReference>
<dbReference type="AlphaFoldDB" id="A0AA37TWH9"/>
<evidence type="ECO:0000256" key="4">
    <source>
        <dbReference type="ARBA" id="ARBA00022741"/>
    </source>
</evidence>
<keyword evidence="3" id="KW-0808">Transferase</keyword>
<evidence type="ECO:0000313" key="15">
    <source>
        <dbReference type="EMBL" id="GLS84991.1"/>
    </source>
</evidence>
<dbReference type="Proteomes" id="UP001157439">
    <property type="component" value="Unassembled WGS sequence"/>
</dbReference>
<comment type="similarity">
    <text evidence="2">Belongs to the HesA/MoeB/ThiF family.</text>
</comment>
<evidence type="ECO:0000259" key="14">
    <source>
        <dbReference type="Pfam" id="PF00899"/>
    </source>
</evidence>
<evidence type="ECO:0000256" key="2">
    <source>
        <dbReference type="ARBA" id="ARBA00009919"/>
    </source>
</evidence>
<dbReference type="GO" id="GO:0005524">
    <property type="term" value="F:ATP binding"/>
    <property type="evidence" value="ECO:0007669"/>
    <property type="project" value="UniProtKB-KW"/>
</dbReference>
<dbReference type="EC" id="2.7.7.80" evidence="9"/>
<comment type="function">
    <text evidence="7">Catalyzes the adenylation by ATP of the carboxyl group of the C-terminal glycine of sulfur carrier protein MoaD.</text>
</comment>
<evidence type="ECO:0000256" key="8">
    <source>
        <dbReference type="ARBA" id="ARBA00063809"/>
    </source>
</evidence>
<evidence type="ECO:0000256" key="12">
    <source>
        <dbReference type="ARBA" id="ARBA00075328"/>
    </source>
</evidence>
<evidence type="ECO:0000313" key="16">
    <source>
        <dbReference type="Proteomes" id="UP001157439"/>
    </source>
</evidence>
<keyword evidence="5" id="KW-0067">ATP-binding</keyword>
<evidence type="ECO:0000256" key="11">
    <source>
        <dbReference type="ARBA" id="ARBA00075110"/>
    </source>
</evidence>
<dbReference type="Pfam" id="PF00899">
    <property type="entry name" value="ThiF"/>
    <property type="match status" value="1"/>
</dbReference>
<evidence type="ECO:0000256" key="13">
    <source>
        <dbReference type="ARBA" id="ARBA00078531"/>
    </source>
</evidence>
<dbReference type="InterPro" id="IPR035985">
    <property type="entry name" value="Ubiquitin-activating_enz"/>
</dbReference>
<dbReference type="PANTHER" id="PTHR10953:SF194">
    <property type="entry name" value="MOLYBDOPTERIN-SYNTHASE ADENYLYLTRANSFERASE"/>
    <property type="match status" value="1"/>
</dbReference>
<evidence type="ECO:0000256" key="5">
    <source>
        <dbReference type="ARBA" id="ARBA00022840"/>
    </source>
</evidence>
<dbReference type="GO" id="GO:0005829">
    <property type="term" value="C:cytosol"/>
    <property type="evidence" value="ECO:0007669"/>
    <property type="project" value="TreeGrafter"/>
</dbReference>
<accession>A0AA37TWH9</accession>
<comment type="catalytic activity">
    <reaction evidence="6">
        <text>[molybdopterin-synthase sulfur-carrier protein]-C-terminal Gly-Gly + ATP + H(+) = [molybdopterin-synthase sulfur-carrier protein]-C-terminal Gly-Gly-AMP + diphosphate</text>
        <dbReference type="Rhea" id="RHEA:43616"/>
        <dbReference type="Rhea" id="RHEA-COMP:12159"/>
        <dbReference type="Rhea" id="RHEA-COMP:12202"/>
        <dbReference type="ChEBI" id="CHEBI:15378"/>
        <dbReference type="ChEBI" id="CHEBI:30616"/>
        <dbReference type="ChEBI" id="CHEBI:33019"/>
        <dbReference type="ChEBI" id="CHEBI:90618"/>
        <dbReference type="ChEBI" id="CHEBI:90778"/>
        <dbReference type="EC" id="2.7.7.80"/>
    </reaction>
</comment>
<dbReference type="FunFam" id="3.40.50.720:FF:000033">
    <property type="entry name" value="Adenylyltransferase and sulfurtransferase MOCS3"/>
    <property type="match status" value="1"/>
</dbReference>
<evidence type="ECO:0000256" key="6">
    <source>
        <dbReference type="ARBA" id="ARBA00052218"/>
    </source>
</evidence>
<dbReference type="GO" id="GO:0004792">
    <property type="term" value="F:thiosulfate-cyanide sulfurtransferase activity"/>
    <property type="evidence" value="ECO:0007669"/>
    <property type="project" value="TreeGrafter"/>
</dbReference>
<name>A0AA37TWH9_9GAMM</name>
<protein>
    <recommendedName>
        <fullName evidence="10">Molybdopterin-synthase adenylyltransferase</fullName>
        <ecNumber evidence="9">2.7.7.80</ecNumber>
    </recommendedName>
    <alternativeName>
        <fullName evidence="13">MoaD protein adenylase</fullName>
    </alternativeName>
    <alternativeName>
        <fullName evidence="11">Molybdopterin-converting factor subunit 1 adenylase</fullName>
    </alternativeName>
    <alternativeName>
        <fullName evidence="12">Sulfur carrier protein MoaD adenylyltransferase</fullName>
    </alternativeName>
</protein>
<dbReference type="GO" id="GO:0061605">
    <property type="term" value="F:molybdopterin-synthase adenylyltransferase activity"/>
    <property type="evidence" value="ECO:0007669"/>
    <property type="project" value="UniProtKB-EC"/>
</dbReference>
<dbReference type="InterPro" id="IPR012730">
    <property type="entry name" value="Mopterin_Synthase_Sase_MoeB"/>
</dbReference>
<evidence type="ECO:0000256" key="1">
    <source>
        <dbReference type="ARBA" id="ARBA00005046"/>
    </source>
</evidence>
<comment type="pathway">
    <text evidence="1">Cofactor biosynthesis; molybdopterin biosynthesis.</text>
</comment>
<sequence>MQDEILSDNELVRYSRQISIQAMDIDGQEALKQARVAIVGLGGLGCPAAQYLAVAGVGQLTLVDFDTVEVSNLQRQVLHHDARVGMAKVESARQSLQTLNPLIEIQAINQQLDDAGFTTLVAEHDLVVDCTDNVSVRETLNRLCFDAKKPLVSAAAIRMEGLITVFDYSEGSPCYQCFSSLFGEQHLTCVESGILAPVVGTIGCLQALETIKLITKMGTSLAGRVIMLDAMTMQFNEFKLSPQANCPVCSNR</sequence>
<dbReference type="EMBL" id="BSPO01000014">
    <property type="protein sequence ID" value="GLS84991.1"/>
    <property type="molecule type" value="Genomic_DNA"/>
</dbReference>
<comment type="caution">
    <text evidence="15">The sequence shown here is derived from an EMBL/GenBank/DDBJ whole genome shotgun (WGS) entry which is preliminary data.</text>
</comment>
<dbReference type="InterPro" id="IPR000594">
    <property type="entry name" value="ThiF_NAD_FAD-bd"/>
</dbReference>
<proteinExistence type="inferred from homology"/>
<keyword evidence="15" id="KW-0548">Nucleotidyltransferase</keyword>
<dbReference type="GO" id="GO:0006777">
    <property type="term" value="P:Mo-molybdopterin cofactor biosynthetic process"/>
    <property type="evidence" value="ECO:0007669"/>
    <property type="project" value="InterPro"/>
</dbReference>
<evidence type="ECO:0000256" key="3">
    <source>
        <dbReference type="ARBA" id="ARBA00022679"/>
    </source>
</evidence>
<dbReference type="GO" id="GO:0008641">
    <property type="term" value="F:ubiquitin-like modifier activating enzyme activity"/>
    <property type="evidence" value="ECO:0007669"/>
    <property type="project" value="InterPro"/>
</dbReference>
<organism evidence="15 16">
    <name type="scientific">Paraferrimonas haliotis</name>
    <dbReference type="NCBI Taxonomy" id="2013866"/>
    <lineage>
        <taxon>Bacteria</taxon>
        <taxon>Pseudomonadati</taxon>
        <taxon>Pseudomonadota</taxon>
        <taxon>Gammaproteobacteria</taxon>
        <taxon>Alteromonadales</taxon>
        <taxon>Ferrimonadaceae</taxon>
        <taxon>Paraferrimonas</taxon>
    </lineage>
</organism>
<evidence type="ECO:0000256" key="10">
    <source>
        <dbReference type="ARBA" id="ARBA00073635"/>
    </source>
</evidence>